<evidence type="ECO:0000256" key="2">
    <source>
        <dbReference type="ARBA" id="ARBA00022801"/>
    </source>
</evidence>
<dbReference type="InterPro" id="IPR038969">
    <property type="entry name" value="FEN"/>
</dbReference>
<dbReference type="GO" id="GO:0003677">
    <property type="term" value="F:DNA binding"/>
    <property type="evidence" value="ECO:0007669"/>
    <property type="project" value="UniProtKB-KW"/>
</dbReference>
<dbReference type="GO" id="GO:0008409">
    <property type="term" value="F:5'-3' exonuclease activity"/>
    <property type="evidence" value="ECO:0007669"/>
    <property type="project" value="InterPro"/>
</dbReference>
<dbReference type="AlphaFoldDB" id="A0A455UF62"/>
<proteinExistence type="predicted"/>
<dbReference type="Proteomes" id="UP000320231">
    <property type="component" value="Chromosome"/>
</dbReference>
<evidence type="ECO:0000259" key="4">
    <source>
        <dbReference type="SMART" id="SM00475"/>
    </source>
</evidence>
<evidence type="ECO:0000256" key="3">
    <source>
        <dbReference type="ARBA" id="ARBA00023125"/>
    </source>
</evidence>
<protein>
    <submittedName>
        <fullName evidence="5">Exonuclease</fullName>
    </submittedName>
</protein>
<accession>A0A455UF62</accession>
<dbReference type="InterPro" id="IPR020046">
    <property type="entry name" value="5-3_exonucl_a-hlix_arch_N"/>
</dbReference>
<evidence type="ECO:0000313" key="5">
    <source>
        <dbReference type="EMBL" id="BBI61774.1"/>
    </source>
</evidence>
<keyword evidence="2" id="KW-0378">Hydrolase</keyword>
<reference evidence="5 6" key="1">
    <citation type="journal article" date="2019" name="Microbiol. Resour. Announc.">
        <title>Complete Genome Sequence of Halomonas sulfidaeris Strain Esulfide1 Isolated from a Metal Sulfide Rock at a Depth of 2,200 Meters, Obtained Using Nanopore Sequencing.</title>
        <authorList>
            <person name="Saito M."/>
            <person name="Nishigata A."/>
            <person name="Galipon J."/>
            <person name="Arakawa K."/>
        </authorList>
    </citation>
    <scope>NUCLEOTIDE SEQUENCE [LARGE SCALE GENOMIC DNA]</scope>
    <source>
        <strain evidence="5 6">ATCC BAA-803</strain>
    </source>
</reference>
<dbReference type="InterPro" id="IPR002421">
    <property type="entry name" value="5-3_exonuclease"/>
</dbReference>
<dbReference type="Gene3D" id="3.40.50.1010">
    <property type="entry name" value="5'-nuclease"/>
    <property type="match status" value="1"/>
</dbReference>
<dbReference type="InterPro" id="IPR020045">
    <property type="entry name" value="DNA_polI_H3TH"/>
</dbReference>
<keyword evidence="3" id="KW-0238">DNA-binding</keyword>
<keyword evidence="1" id="KW-0540">Nuclease</keyword>
<dbReference type="SMART" id="SM00279">
    <property type="entry name" value="HhH2"/>
    <property type="match status" value="1"/>
</dbReference>
<dbReference type="Gene3D" id="1.10.150.20">
    <property type="entry name" value="5' to 3' exonuclease, C-terminal subdomain"/>
    <property type="match status" value="1"/>
</dbReference>
<dbReference type="EMBL" id="AP019514">
    <property type="protein sequence ID" value="BBI61774.1"/>
    <property type="molecule type" value="Genomic_DNA"/>
</dbReference>
<dbReference type="InterPro" id="IPR008918">
    <property type="entry name" value="HhH2"/>
</dbReference>
<organism evidence="5 6">
    <name type="scientific">Vreelandella sulfidaeris</name>
    <dbReference type="NCBI Taxonomy" id="115553"/>
    <lineage>
        <taxon>Bacteria</taxon>
        <taxon>Pseudomonadati</taxon>
        <taxon>Pseudomonadota</taxon>
        <taxon>Gammaproteobacteria</taxon>
        <taxon>Oceanospirillales</taxon>
        <taxon>Halomonadaceae</taxon>
        <taxon>Vreelandella</taxon>
    </lineage>
</organism>
<dbReference type="PANTHER" id="PTHR42646:SF2">
    <property type="entry name" value="5'-3' EXONUCLEASE FAMILY PROTEIN"/>
    <property type="match status" value="1"/>
</dbReference>
<dbReference type="PANTHER" id="PTHR42646">
    <property type="entry name" value="FLAP ENDONUCLEASE XNI"/>
    <property type="match status" value="1"/>
</dbReference>
<gene>
    <name evidence="5" type="ORF">HSBAA_30800</name>
</gene>
<dbReference type="Pfam" id="PF01367">
    <property type="entry name" value="5_3_exonuc"/>
    <property type="match status" value="1"/>
</dbReference>
<keyword evidence="5" id="KW-0269">Exonuclease</keyword>
<dbReference type="GO" id="GO:0033567">
    <property type="term" value="P:DNA replication, Okazaki fragment processing"/>
    <property type="evidence" value="ECO:0007669"/>
    <property type="project" value="InterPro"/>
</dbReference>
<dbReference type="CDD" id="cd09860">
    <property type="entry name" value="PIN_T4-like"/>
    <property type="match status" value="1"/>
</dbReference>
<dbReference type="SMART" id="SM00475">
    <property type="entry name" value="53EXOc"/>
    <property type="match status" value="1"/>
</dbReference>
<evidence type="ECO:0000256" key="1">
    <source>
        <dbReference type="ARBA" id="ARBA00022722"/>
    </source>
</evidence>
<dbReference type="InterPro" id="IPR029060">
    <property type="entry name" value="PIN-like_dom_sf"/>
</dbReference>
<evidence type="ECO:0000313" key="6">
    <source>
        <dbReference type="Proteomes" id="UP000320231"/>
    </source>
</evidence>
<sequence length="269" mass="30873">MLWDGKAKWRYDLFPDYKAKRGKEPDPRVQHMRKCFRECREDIKRGLGLLGVPSIYAEDFEADDLAGHLVKVYTNQGHEVFMITGDHDWKQLIKENATWVNHKDGRMVHSVTFAENTGYLSPVAFVQGKALHGDNSDEIPGVGRIGEKSAPEILAQYGDVKNFITRIRADVEAKRKVPKAYRDFAMGEPSPKEPDLTRIEVFKRNVKLMNLLSGPTPENVQVLYRNSLDLDGFREFCREFAFNSILADFDAFVEPFLDHNPRSHMRKAS</sequence>
<dbReference type="KEGG" id="hsr:HSBAA_30800"/>
<dbReference type="SUPFAM" id="SSF47807">
    <property type="entry name" value="5' to 3' exonuclease, C-terminal subdomain"/>
    <property type="match status" value="1"/>
</dbReference>
<dbReference type="InterPro" id="IPR036279">
    <property type="entry name" value="5-3_exonuclease_C_sf"/>
</dbReference>
<name>A0A455UF62_9GAMM</name>
<feature type="domain" description="5'-3' exonuclease" evidence="4">
    <location>
        <begin position="1"/>
        <end position="226"/>
    </location>
</feature>
<dbReference type="Pfam" id="PF02739">
    <property type="entry name" value="5_3_exonuc_N"/>
    <property type="match status" value="1"/>
</dbReference>
<dbReference type="SUPFAM" id="SSF88723">
    <property type="entry name" value="PIN domain-like"/>
    <property type="match status" value="1"/>
</dbReference>
<dbReference type="GO" id="GO:0017108">
    <property type="term" value="F:5'-flap endonuclease activity"/>
    <property type="evidence" value="ECO:0007669"/>
    <property type="project" value="InterPro"/>
</dbReference>